<sequence length="430" mass="49008">MHSHNLWIALFAAVTTSGTSITHADFTDNSQVQLKLRNFYLDRQISQPDLNKPQDFGSWSQGITLDAKSGYLELGKAQVGIDLLAQYALRLSNDRGDNDYIMPYDYASKKQARDNFKLGITLKAKVSNTELRIGEILPMTPVVYFDPSRQLLTTYQGIWLESKDLDKTKITFGYLDGINARYENQLHDFKLWPNELNTEKNQIKAGDSHGMIIAGVDYQLSPELGLSYFYGDVTEIYRQHYIGVMYNKKLDQHNQLATHVRYFDNQESGEALYGQIDSQALSLKAAWTHGSHTLDAGYQQMFGEHGSHAPFFPTLSGWVPQPYLANWSVASFIRKDEKSWSLGYSYDFKEAGVPGLTATVRHYEGWNIDNGNGTRGKEDENNLIIGYTVPEGRLKGLGLQWMYIDVNYEQIPGFMDLEEHRIATTYTYKF</sequence>
<dbReference type="EMBL" id="VFBM01000005">
    <property type="protein sequence ID" value="TNX92016.1"/>
    <property type="molecule type" value="Genomic_DNA"/>
</dbReference>
<dbReference type="Proteomes" id="UP000314285">
    <property type="component" value="Unassembled WGS sequence"/>
</dbReference>
<evidence type="ECO:0000256" key="1">
    <source>
        <dbReference type="ARBA" id="ARBA00009075"/>
    </source>
</evidence>
<dbReference type="GO" id="GO:0015288">
    <property type="term" value="F:porin activity"/>
    <property type="evidence" value="ECO:0007669"/>
    <property type="project" value="TreeGrafter"/>
</dbReference>
<dbReference type="Pfam" id="PF03573">
    <property type="entry name" value="OprD"/>
    <property type="match status" value="1"/>
</dbReference>
<reference evidence="4 5" key="1">
    <citation type="submission" date="2019-06" db="EMBL/GenBank/DDBJ databases">
        <title>Genome of Acinetobacter radioresistens APH1, a phenol degrading strain.</title>
        <authorList>
            <person name="Liu Y."/>
        </authorList>
    </citation>
    <scope>NUCLEOTIDE SEQUENCE [LARGE SCALE GENOMIC DNA]</scope>
    <source>
        <strain evidence="4 5">APH1</strain>
    </source>
</reference>
<accession>A0A8H2K189</accession>
<name>A0A8H2K189_ACIRA</name>
<evidence type="ECO:0000313" key="4">
    <source>
        <dbReference type="EMBL" id="TNX92016.1"/>
    </source>
</evidence>
<gene>
    <name evidence="4" type="ORF">FHY67_07590</name>
</gene>
<protein>
    <submittedName>
        <fullName evidence="4">OprD family porin</fullName>
    </submittedName>
</protein>
<proteinExistence type="inferred from homology"/>
<comment type="similarity">
    <text evidence="1">Belongs to the outer membrane porin (Opr) (TC 1.B.25) family.</text>
</comment>
<evidence type="ECO:0000256" key="3">
    <source>
        <dbReference type="ARBA" id="ARBA00022729"/>
    </source>
</evidence>
<comment type="caution">
    <text evidence="4">The sequence shown here is derived from an EMBL/GenBank/DDBJ whole genome shotgun (WGS) entry which is preliminary data.</text>
</comment>
<evidence type="ECO:0000313" key="5">
    <source>
        <dbReference type="Proteomes" id="UP000314285"/>
    </source>
</evidence>
<dbReference type="Gene3D" id="2.40.160.10">
    <property type="entry name" value="Porin"/>
    <property type="match status" value="1"/>
</dbReference>
<dbReference type="GO" id="GO:0016020">
    <property type="term" value="C:membrane"/>
    <property type="evidence" value="ECO:0007669"/>
    <property type="project" value="InterPro"/>
</dbReference>
<keyword evidence="2" id="KW-0813">Transport</keyword>
<dbReference type="InterPro" id="IPR023614">
    <property type="entry name" value="Porin_dom_sf"/>
</dbReference>
<evidence type="ECO:0000256" key="2">
    <source>
        <dbReference type="ARBA" id="ARBA00022448"/>
    </source>
</evidence>
<keyword evidence="3" id="KW-0732">Signal</keyword>
<dbReference type="InterPro" id="IPR005318">
    <property type="entry name" value="OM_porin_bac"/>
</dbReference>
<dbReference type="AlphaFoldDB" id="A0A8H2K189"/>
<dbReference type="PANTHER" id="PTHR34596:SF2">
    <property type="entry name" value="CHITOPORIN"/>
    <property type="match status" value="1"/>
</dbReference>
<dbReference type="RefSeq" id="WP_005023202.1">
    <property type="nucleotide sequence ID" value="NZ_CP027365.1"/>
</dbReference>
<dbReference type="PANTHER" id="PTHR34596">
    <property type="entry name" value="CHITOPORIN"/>
    <property type="match status" value="1"/>
</dbReference>
<organism evidence="4 5">
    <name type="scientific">Acinetobacter radioresistens</name>
    <dbReference type="NCBI Taxonomy" id="40216"/>
    <lineage>
        <taxon>Bacteria</taxon>
        <taxon>Pseudomonadati</taxon>
        <taxon>Pseudomonadota</taxon>
        <taxon>Gammaproteobacteria</taxon>
        <taxon>Moraxellales</taxon>
        <taxon>Moraxellaceae</taxon>
        <taxon>Acinetobacter</taxon>
    </lineage>
</organism>